<dbReference type="GO" id="GO:0030479">
    <property type="term" value="C:actin cortical patch"/>
    <property type="evidence" value="ECO:0007669"/>
    <property type="project" value="TreeGrafter"/>
</dbReference>
<dbReference type="GO" id="GO:0051666">
    <property type="term" value="P:actin cortical patch localization"/>
    <property type="evidence" value="ECO:0007669"/>
    <property type="project" value="InterPro"/>
</dbReference>
<dbReference type="EMBL" id="CANTUO010000001">
    <property type="protein sequence ID" value="CAI5757172.1"/>
    <property type="molecule type" value="Genomic_DNA"/>
</dbReference>
<keyword evidence="6" id="KW-1185">Reference proteome</keyword>
<keyword evidence="2" id="KW-0963">Cytoplasm</keyword>
<feature type="domain" description="BAR" evidence="4">
    <location>
        <begin position="17"/>
        <end position="252"/>
    </location>
</feature>
<dbReference type="SMART" id="SM00721">
    <property type="entry name" value="BAR"/>
    <property type="match status" value="1"/>
</dbReference>
<reference evidence="5" key="1">
    <citation type="submission" date="2022-12" db="EMBL/GenBank/DDBJ databases">
        <authorList>
            <person name="Brejova B."/>
        </authorList>
    </citation>
    <scope>NUCLEOTIDE SEQUENCE</scope>
</reference>
<dbReference type="GO" id="GO:0031097">
    <property type="term" value="C:medial cortex"/>
    <property type="evidence" value="ECO:0007669"/>
    <property type="project" value="TreeGrafter"/>
</dbReference>
<accession>A0A9W4TVL7</accession>
<dbReference type="Proteomes" id="UP001152885">
    <property type="component" value="Unassembled WGS sequence"/>
</dbReference>
<evidence type="ECO:0000259" key="4">
    <source>
        <dbReference type="PROSITE" id="PS51021"/>
    </source>
</evidence>
<evidence type="ECO:0000256" key="2">
    <source>
        <dbReference type="ARBA" id="ARBA00022490"/>
    </source>
</evidence>
<dbReference type="GO" id="GO:1990528">
    <property type="term" value="C:Rvs161p-Rvs167p complex"/>
    <property type="evidence" value="ECO:0007669"/>
    <property type="project" value="TreeGrafter"/>
</dbReference>
<keyword evidence="3" id="KW-0206">Cytoskeleton</keyword>
<dbReference type="InterPro" id="IPR027267">
    <property type="entry name" value="AH/BAR_dom_sf"/>
</dbReference>
<dbReference type="PANTHER" id="PTHR47174:SF3">
    <property type="entry name" value="BRIDGING INTEGRATOR 3"/>
    <property type="match status" value="1"/>
</dbReference>
<dbReference type="Gene3D" id="1.20.1270.60">
    <property type="entry name" value="Arfaptin homology (AH) domain/BAR domain"/>
    <property type="match status" value="1"/>
</dbReference>
<dbReference type="InterPro" id="IPR046982">
    <property type="entry name" value="BIN3/RVS161-like"/>
</dbReference>
<protein>
    <recommendedName>
        <fullName evidence="4">BAR domain-containing protein</fullName>
    </recommendedName>
</protein>
<dbReference type="PANTHER" id="PTHR47174">
    <property type="entry name" value="BRIDGING INTEGRATOR 3"/>
    <property type="match status" value="1"/>
</dbReference>
<name>A0A9W4TVL7_9ASCO</name>
<organism evidence="5 6">
    <name type="scientific">Candida verbasci</name>
    <dbReference type="NCBI Taxonomy" id="1227364"/>
    <lineage>
        <taxon>Eukaryota</taxon>
        <taxon>Fungi</taxon>
        <taxon>Dikarya</taxon>
        <taxon>Ascomycota</taxon>
        <taxon>Saccharomycotina</taxon>
        <taxon>Pichiomycetes</taxon>
        <taxon>Debaryomycetaceae</taxon>
        <taxon>Candida/Lodderomyces clade</taxon>
        <taxon>Candida</taxon>
    </lineage>
</organism>
<evidence type="ECO:0000313" key="6">
    <source>
        <dbReference type="Proteomes" id="UP001152885"/>
    </source>
</evidence>
<dbReference type="GO" id="GO:0006897">
    <property type="term" value="P:endocytosis"/>
    <property type="evidence" value="ECO:0007669"/>
    <property type="project" value="InterPro"/>
</dbReference>
<proteinExistence type="predicted"/>
<evidence type="ECO:0000313" key="5">
    <source>
        <dbReference type="EMBL" id="CAI5757172.1"/>
    </source>
</evidence>
<evidence type="ECO:0000256" key="3">
    <source>
        <dbReference type="ARBA" id="ARBA00023212"/>
    </source>
</evidence>
<gene>
    <name evidence="5" type="ORF">CANVERA_P1689</name>
</gene>
<dbReference type="InterPro" id="IPR004148">
    <property type="entry name" value="BAR_dom"/>
</dbReference>
<dbReference type="GO" id="GO:0008289">
    <property type="term" value="F:lipid binding"/>
    <property type="evidence" value="ECO:0007669"/>
    <property type="project" value="TreeGrafter"/>
</dbReference>
<sequence>MSWSQIIKTIDQTKNKLMVQFGQLDQTTDTKFDYEEKRFKYLENHSLKLQKLFKEYQNCINIVKNTEININHDIQSFYGPLIENKEQERKNFSQLYFKTMKSINESNDFTTSYNHCILNPCSRFNSYFKDINSYIKKRNDKLLEYDSMKNKVKKLCENPSSSTTIIISSSNSNPIENLNKMNQELTNIENDFMLLNDDLKNELPKFINLRIPFLNPTFESFVKLQLKYFNDNYKELSKLQNTIDANTKMLYEQDKLDDKLDNILKRMRNLDIAGVQT</sequence>
<comment type="caution">
    <text evidence="5">The sequence shown here is derived from an EMBL/GenBank/DDBJ whole genome shotgun (WGS) entry which is preliminary data.</text>
</comment>
<dbReference type="PROSITE" id="PS51021">
    <property type="entry name" value="BAR"/>
    <property type="match status" value="1"/>
</dbReference>
<dbReference type="SUPFAM" id="SSF103657">
    <property type="entry name" value="BAR/IMD domain-like"/>
    <property type="match status" value="1"/>
</dbReference>
<dbReference type="GO" id="GO:0043332">
    <property type="term" value="C:mating projection tip"/>
    <property type="evidence" value="ECO:0007669"/>
    <property type="project" value="TreeGrafter"/>
</dbReference>
<comment type="subcellular location">
    <subcellularLocation>
        <location evidence="1">Cytoplasm</location>
        <location evidence="1">Cytoskeleton</location>
    </subcellularLocation>
</comment>
<dbReference type="GO" id="GO:0097320">
    <property type="term" value="P:plasma membrane tubulation"/>
    <property type="evidence" value="ECO:0007669"/>
    <property type="project" value="TreeGrafter"/>
</dbReference>
<evidence type="ECO:0000256" key="1">
    <source>
        <dbReference type="ARBA" id="ARBA00004245"/>
    </source>
</evidence>
<dbReference type="OrthoDB" id="446293at2759"/>
<dbReference type="Pfam" id="PF03114">
    <property type="entry name" value="BAR"/>
    <property type="match status" value="1"/>
</dbReference>
<dbReference type="AlphaFoldDB" id="A0A9W4TVL7"/>